<dbReference type="OrthoDB" id="6519754at2"/>
<dbReference type="Proteomes" id="UP000294841">
    <property type="component" value="Unassembled WGS sequence"/>
</dbReference>
<sequence length="114" mass="13051">MEKQLLVPLLLACISLNIYATSVKTEDAAYKVVEKSIFKNKLTGLKADCIKYRINENAEQYEVNAFEIHNKKCGGDPSIERRMFGYLVDKNTGKLQTDAMRDDIDWDGDYHSIQ</sequence>
<dbReference type="AlphaFoldDB" id="A0A4R2N357"/>
<keyword evidence="1" id="KW-0732">Signal</keyword>
<protein>
    <submittedName>
        <fullName evidence="2">Uncharacterized protein</fullName>
    </submittedName>
</protein>
<evidence type="ECO:0000256" key="1">
    <source>
        <dbReference type="SAM" id="SignalP"/>
    </source>
</evidence>
<feature type="chain" id="PRO_5020416861" evidence="1">
    <location>
        <begin position="21"/>
        <end position="114"/>
    </location>
</feature>
<keyword evidence="3" id="KW-1185">Reference proteome</keyword>
<name>A0A4R2N357_9PAST</name>
<dbReference type="EMBL" id="SLXI01000001">
    <property type="protein sequence ID" value="TCP14346.1"/>
    <property type="molecule type" value="Genomic_DNA"/>
</dbReference>
<organism evidence="2 3">
    <name type="scientific">Bisgaardia hudsonensis</name>
    <dbReference type="NCBI Taxonomy" id="109472"/>
    <lineage>
        <taxon>Bacteria</taxon>
        <taxon>Pseudomonadati</taxon>
        <taxon>Pseudomonadota</taxon>
        <taxon>Gammaproteobacteria</taxon>
        <taxon>Pasteurellales</taxon>
        <taxon>Pasteurellaceae</taxon>
        <taxon>Bisgaardia</taxon>
    </lineage>
</organism>
<evidence type="ECO:0000313" key="3">
    <source>
        <dbReference type="Proteomes" id="UP000294841"/>
    </source>
</evidence>
<reference evidence="2 3" key="1">
    <citation type="submission" date="2019-03" db="EMBL/GenBank/DDBJ databases">
        <title>Genomic Encyclopedia of Type Strains, Phase IV (KMG-IV): sequencing the most valuable type-strain genomes for metagenomic binning, comparative biology and taxonomic classification.</title>
        <authorList>
            <person name="Goeker M."/>
        </authorList>
    </citation>
    <scope>NUCLEOTIDE SEQUENCE [LARGE SCALE GENOMIC DNA]</scope>
    <source>
        <strain evidence="2 3">DSM 28231</strain>
    </source>
</reference>
<dbReference type="RefSeq" id="WP_132022146.1">
    <property type="nucleotide sequence ID" value="NZ_CP016605.1"/>
</dbReference>
<accession>A0A4R2N357</accession>
<proteinExistence type="predicted"/>
<comment type="caution">
    <text evidence="2">The sequence shown here is derived from an EMBL/GenBank/DDBJ whole genome shotgun (WGS) entry which is preliminary data.</text>
</comment>
<gene>
    <name evidence="2" type="ORF">EV697_101487</name>
</gene>
<feature type="signal peptide" evidence="1">
    <location>
        <begin position="1"/>
        <end position="20"/>
    </location>
</feature>
<evidence type="ECO:0000313" key="2">
    <source>
        <dbReference type="EMBL" id="TCP14346.1"/>
    </source>
</evidence>